<evidence type="ECO:0000313" key="11">
    <source>
        <dbReference type="Proteomes" id="UP000605846"/>
    </source>
</evidence>
<feature type="domain" description="U4/U6.U5 small nuclear ribonucleoprotein 27kDa protein" evidence="9">
    <location>
        <begin position="98"/>
        <end position="152"/>
    </location>
</feature>
<keyword evidence="6" id="KW-0508">mRNA splicing</keyword>
<feature type="compositionally biased region" description="Basic and acidic residues" evidence="8">
    <location>
        <begin position="65"/>
        <end position="90"/>
    </location>
</feature>
<comment type="subcellular location">
    <subcellularLocation>
        <location evidence="2">Nucleus</location>
    </subcellularLocation>
</comment>
<keyword evidence="11" id="KW-1185">Reference proteome</keyword>
<dbReference type="GO" id="GO:0006397">
    <property type="term" value="P:mRNA processing"/>
    <property type="evidence" value="ECO:0007669"/>
    <property type="project" value="UniProtKB-KW"/>
</dbReference>
<evidence type="ECO:0000256" key="3">
    <source>
        <dbReference type="ARBA" id="ARBA00008218"/>
    </source>
</evidence>
<evidence type="ECO:0000256" key="8">
    <source>
        <dbReference type="SAM" id="MobiDB-lite"/>
    </source>
</evidence>
<dbReference type="GO" id="GO:0008380">
    <property type="term" value="P:RNA splicing"/>
    <property type="evidence" value="ECO:0007669"/>
    <property type="project" value="UniProtKB-KW"/>
</dbReference>
<evidence type="ECO:0000256" key="6">
    <source>
        <dbReference type="ARBA" id="ARBA00023187"/>
    </source>
</evidence>
<dbReference type="InterPro" id="IPR013957">
    <property type="entry name" value="SNRNP27"/>
</dbReference>
<comment type="caution">
    <text evidence="10">The sequence shown here is derived from an EMBL/GenBank/DDBJ whole genome shotgun (WGS) entry which is preliminary data.</text>
</comment>
<evidence type="ECO:0000256" key="1">
    <source>
        <dbReference type="ARBA" id="ARBA00003632"/>
    </source>
</evidence>
<comment type="subunit">
    <text evidence="4">Part of a tri-snRNP complex.</text>
</comment>
<keyword evidence="7" id="KW-0539">Nucleus</keyword>
<dbReference type="AlphaFoldDB" id="A0A8H7EP98"/>
<dbReference type="OrthoDB" id="21368at2759"/>
<evidence type="ECO:0000256" key="7">
    <source>
        <dbReference type="ARBA" id="ARBA00023242"/>
    </source>
</evidence>
<evidence type="ECO:0000256" key="2">
    <source>
        <dbReference type="ARBA" id="ARBA00004123"/>
    </source>
</evidence>
<name>A0A8H7EP98_9FUNG</name>
<evidence type="ECO:0000256" key="4">
    <source>
        <dbReference type="ARBA" id="ARBA00011825"/>
    </source>
</evidence>
<evidence type="ECO:0000313" key="10">
    <source>
        <dbReference type="EMBL" id="KAF7723933.1"/>
    </source>
</evidence>
<protein>
    <recommendedName>
        <fullName evidence="9">U4/U6.U5 small nuclear ribonucleoprotein 27kDa protein domain-containing protein</fullName>
    </recommendedName>
</protein>
<comment type="similarity">
    <text evidence="3">Belongs to the SNUT3 family.</text>
</comment>
<reference evidence="10" key="1">
    <citation type="submission" date="2020-01" db="EMBL/GenBank/DDBJ databases">
        <title>Genome Sequencing of Three Apophysomyces-Like Fungal Strains Confirms a Novel Fungal Genus in the Mucoromycota with divergent Burkholderia-like Endosymbiotic Bacteria.</title>
        <authorList>
            <person name="Stajich J.E."/>
            <person name="Macias A.M."/>
            <person name="Carter-House D."/>
            <person name="Lovett B."/>
            <person name="Kasson L.R."/>
            <person name="Berry K."/>
            <person name="Grigoriev I."/>
            <person name="Chang Y."/>
            <person name="Spatafora J."/>
            <person name="Kasson M.T."/>
        </authorList>
    </citation>
    <scope>NUCLEOTIDE SEQUENCE</scope>
    <source>
        <strain evidence="10">NRRL A-21654</strain>
    </source>
</reference>
<dbReference type="PANTHER" id="PTHR31077">
    <property type="entry name" value="U4/U6.U5 SMALL NUCLEAR RIBONUCLEOPROTEIN 27 KDA PROTEIN"/>
    <property type="match status" value="1"/>
</dbReference>
<dbReference type="Proteomes" id="UP000605846">
    <property type="component" value="Unassembled WGS sequence"/>
</dbReference>
<dbReference type="Pfam" id="PF08648">
    <property type="entry name" value="SNRNP27"/>
    <property type="match status" value="1"/>
</dbReference>
<evidence type="ECO:0000256" key="5">
    <source>
        <dbReference type="ARBA" id="ARBA00022664"/>
    </source>
</evidence>
<organism evidence="10 11">
    <name type="scientific">Apophysomyces ossiformis</name>
    <dbReference type="NCBI Taxonomy" id="679940"/>
    <lineage>
        <taxon>Eukaryota</taxon>
        <taxon>Fungi</taxon>
        <taxon>Fungi incertae sedis</taxon>
        <taxon>Mucoromycota</taxon>
        <taxon>Mucoromycotina</taxon>
        <taxon>Mucoromycetes</taxon>
        <taxon>Mucorales</taxon>
        <taxon>Mucorineae</taxon>
        <taxon>Mucoraceae</taxon>
        <taxon>Apophysomyces</taxon>
    </lineage>
</organism>
<gene>
    <name evidence="10" type="ORF">EC973_001505</name>
</gene>
<comment type="function">
    <text evidence="1">May play a role in mRNA splicing.</text>
</comment>
<evidence type="ECO:0000259" key="9">
    <source>
        <dbReference type="Pfam" id="PF08648"/>
    </source>
</evidence>
<keyword evidence="5" id="KW-0507">mRNA processing</keyword>
<proteinExistence type="inferred from homology"/>
<feature type="region of interest" description="Disordered" evidence="8">
    <location>
        <begin position="61"/>
        <end position="100"/>
    </location>
</feature>
<dbReference type="GO" id="GO:0071011">
    <property type="term" value="C:precatalytic spliceosome"/>
    <property type="evidence" value="ECO:0007669"/>
    <property type="project" value="TreeGrafter"/>
</dbReference>
<dbReference type="EMBL" id="JABAYA010000135">
    <property type="protein sequence ID" value="KAF7723933.1"/>
    <property type="molecule type" value="Genomic_DNA"/>
</dbReference>
<sequence>MIVLHPALDPLHRTIDAEGEDIAHLHEETMAAETDEGTVIATVTSDGLDIDREVHVVAFPVQKDTVVHPDQRRRSEDERAESTPKEKEEQPVVNEEDDEETKMMKLMGFGGFETTKNKKVAGADVSGANVRKPIKYRQYMNRRGGFNRPLDNV</sequence>
<accession>A0A8H7EP98</accession>
<dbReference type="PANTHER" id="PTHR31077:SF1">
    <property type="entry name" value="U4_U6.U5 SMALL NUCLEAR RIBONUCLEOPROTEIN 27 KDA PROTEIN"/>
    <property type="match status" value="1"/>
</dbReference>